<reference evidence="4 5" key="1">
    <citation type="submission" date="2019-03" db="EMBL/GenBank/DDBJ databases">
        <title>Metabolic reconstructions from genomes of highly enriched 'Candidatus Accumulibacter' and 'Candidatus Competibacter' bioreactor populations.</title>
        <authorList>
            <person name="Annavajhala M.K."/>
            <person name="Welles L."/>
            <person name="Abbas B."/>
            <person name="Sorokin D."/>
            <person name="Park H."/>
            <person name="Van Loosdrecht M."/>
            <person name="Chandran K."/>
        </authorList>
    </citation>
    <scope>NUCLEOTIDE SEQUENCE [LARGE SCALE GENOMIC DNA]</scope>
    <source>
        <strain evidence="4 5">SBR_G</strain>
    </source>
</reference>
<organism evidence="4 5">
    <name type="scientific">Candidatus Competibacter phosphatis</name>
    <dbReference type="NCBI Taxonomy" id="221280"/>
    <lineage>
        <taxon>Bacteria</taxon>
        <taxon>Pseudomonadati</taxon>
        <taxon>Pseudomonadota</taxon>
        <taxon>Gammaproteobacteria</taxon>
        <taxon>Candidatus Competibacteraceae</taxon>
        <taxon>Candidatus Competibacter</taxon>
    </lineage>
</organism>
<proteinExistence type="predicted"/>
<dbReference type="CDD" id="cd01949">
    <property type="entry name" value="GGDEF"/>
    <property type="match status" value="1"/>
</dbReference>
<dbReference type="PROSITE" id="PS50887">
    <property type="entry name" value="GGDEF"/>
    <property type="match status" value="1"/>
</dbReference>
<dbReference type="EC" id="2.7.7.65" evidence="1"/>
<dbReference type="Gene3D" id="3.30.70.270">
    <property type="match status" value="1"/>
</dbReference>
<feature type="domain" description="GGDEF" evidence="3">
    <location>
        <begin position="2"/>
        <end position="69"/>
    </location>
</feature>
<sequence>MGCLSLMIIDIDNFKAINDHLGHLAGDAILYEFGKIILNNIRDIDQAARYGGEEFIILLPNTKKRKKLY</sequence>
<accession>A0ABX1TN74</accession>
<dbReference type="RefSeq" id="WP_281383674.1">
    <property type="nucleotide sequence ID" value="NZ_SPMZ01000026.1"/>
</dbReference>
<dbReference type="EMBL" id="SPMZ01000026">
    <property type="protein sequence ID" value="NMQ19401.1"/>
    <property type="molecule type" value="Genomic_DNA"/>
</dbReference>
<keyword evidence="5" id="KW-1185">Reference proteome</keyword>
<evidence type="ECO:0000256" key="1">
    <source>
        <dbReference type="ARBA" id="ARBA00012528"/>
    </source>
</evidence>
<dbReference type="PANTHER" id="PTHR45138:SF9">
    <property type="entry name" value="DIGUANYLATE CYCLASE DGCM-RELATED"/>
    <property type="match status" value="1"/>
</dbReference>
<dbReference type="Pfam" id="PF00990">
    <property type="entry name" value="GGDEF"/>
    <property type="match status" value="1"/>
</dbReference>
<name>A0ABX1TN74_9GAMM</name>
<gene>
    <name evidence="4" type="ORF">E4P82_09470</name>
</gene>
<comment type="caution">
    <text evidence="4">The sequence shown here is derived from an EMBL/GenBank/DDBJ whole genome shotgun (WGS) entry which is preliminary data.</text>
</comment>
<dbReference type="InterPro" id="IPR029787">
    <property type="entry name" value="Nucleotide_cyclase"/>
</dbReference>
<protein>
    <recommendedName>
        <fullName evidence="1">diguanylate cyclase</fullName>
        <ecNumber evidence="1">2.7.7.65</ecNumber>
    </recommendedName>
</protein>
<dbReference type="NCBIfam" id="TIGR00254">
    <property type="entry name" value="GGDEF"/>
    <property type="match status" value="1"/>
</dbReference>
<comment type="catalytic activity">
    <reaction evidence="2">
        <text>2 GTP = 3',3'-c-di-GMP + 2 diphosphate</text>
        <dbReference type="Rhea" id="RHEA:24898"/>
        <dbReference type="ChEBI" id="CHEBI:33019"/>
        <dbReference type="ChEBI" id="CHEBI:37565"/>
        <dbReference type="ChEBI" id="CHEBI:58805"/>
        <dbReference type="EC" id="2.7.7.65"/>
    </reaction>
</comment>
<dbReference type="SUPFAM" id="SSF55073">
    <property type="entry name" value="Nucleotide cyclase"/>
    <property type="match status" value="1"/>
</dbReference>
<evidence type="ECO:0000313" key="4">
    <source>
        <dbReference type="EMBL" id="NMQ19401.1"/>
    </source>
</evidence>
<dbReference type="InterPro" id="IPR000160">
    <property type="entry name" value="GGDEF_dom"/>
</dbReference>
<evidence type="ECO:0000313" key="5">
    <source>
        <dbReference type="Proteomes" id="UP000760480"/>
    </source>
</evidence>
<dbReference type="Proteomes" id="UP000760480">
    <property type="component" value="Unassembled WGS sequence"/>
</dbReference>
<evidence type="ECO:0000259" key="3">
    <source>
        <dbReference type="PROSITE" id="PS50887"/>
    </source>
</evidence>
<evidence type="ECO:0000256" key="2">
    <source>
        <dbReference type="ARBA" id="ARBA00034247"/>
    </source>
</evidence>
<dbReference type="PANTHER" id="PTHR45138">
    <property type="entry name" value="REGULATORY COMPONENTS OF SENSORY TRANSDUCTION SYSTEM"/>
    <property type="match status" value="1"/>
</dbReference>
<dbReference type="InterPro" id="IPR043128">
    <property type="entry name" value="Rev_trsase/Diguanyl_cyclase"/>
</dbReference>
<dbReference type="InterPro" id="IPR050469">
    <property type="entry name" value="Diguanylate_Cyclase"/>
</dbReference>